<evidence type="ECO:0000313" key="1">
    <source>
        <dbReference type="EMBL" id="GAA2590193.1"/>
    </source>
</evidence>
<dbReference type="Gene3D" id="3.40.50.300">
    <property type="entry name" value="P-loop containing nucleotide triphosphate hydrolases"/>
    <property type="match status" value="1"/>
</dbReference>
<protein>
    <submittedName>
        <fullName evidence="1">Uncharacterized protein</fullName>
    </submittedName>
</protein>
<dbReference type="PANTHER" id="PTHR43384:SF14">
    <property type="entry name" value="ESX-1 SECRETION-ASSOCIATED PROTEIN ESPI"/>
    <property type="match status" value="1"/>
</dbReference>
<organism evidence="1 2">
    <name type="scientific">Actinomadura fulvescens</name>
    <dbReference type="NCBI Taxonomy" id="46160"/>
    <lineage>
        <taxon>Bacteria</taxon>
        <taxon>Bacillati</taxon>
        <taxon>Actinomycetota</taxon>
        <taxon>Actinomycetes</taxon>
        <taxon>Streptosporangiales</taxon>
        <taxon>Thermomonosporaceae</taxon>
        <taxon>Actinomadura</taxon>
    </lineage>
</organism>
<dbReference type="InterPro" id="IPR027417">
    <property type="entry name" value="P-loop_NTPase"/>
</dbReference>
<dbReference type="InterPro" id="IPR050625">
    <property type="entry name" value="ParA/MinD_ATPase"/>
</dbReference>
<accession>A0ABP6BVQ6</accession>
<sequence>MTALVADIIRYHRQDRVLAIDADPGMGSLPLRLGVTPRRSLRDLATARPASWDEASSFVARTPQGLWLMSCNAGGEIGDELDFAEFEAGTGRVSRYFSTSVVDCGAGLVTRLHKKILSTAHAQVFVAPGTADGALSARAALRWFGENGYVSLLARTVIVLAAHTPNPDTDLERARHILAAGGRSVEIVPYDRHLAPGITISAERLGAAARTAAVRVAAQAFAHSLDRTAP</sequence>
<proteinExistence type="predicted"/>
<dbReference type="PANTHER" id="PTHR43384">
    <property type="entry name" value="SEPTUM SITE-DETERMINING PROTEIN MIND HOMOLOG, CHLOROPLASTIC-RELATED"/>
    <property type="match status" value="1"/>
</dbReference>
<evidence type="ECO:0000313" key="2">
    <source>
        <dbReference type="Proteomes" id="UP001501509"/>
    </source>
</evidence>
<gene>
    <name evidence="1" type="ORF">GCM10010411_23910</name>
</gene>
<dbReference type="EMBL" id="BAAATD010000002">
    <property type="protein sequence ID" value="GAA2590193.1"/>
    <property type="molecule type" value="Genomic_DNA"/>
</dbReference>
<dbReference type="SUPFAM" id="SSF52540">
    <property type="entry name" value="P-loop containing nucleoside triphosphate hydrolases"/>
    <property type="match status" value="1"/>
</dbReference>
<keyword evidence="2" id="KW-1185">Reference proteome</keyword>
<dbReference type="Proteomes" id="UP001501509">
    <property type="component" value="Unassembled WGS sequence"/>
</dbReference>
<name>A0ABP6BVQ6_9ACTN</name>
<reference evidence="2" key="1">
    <citation type="journal article" date="2019" name="Int. J. Syst. Evol. Microbiol.">
        <title>The Global Catalogue of Microorganisms (GCM) 10K type strain sequencing project: providing services to taxonomists for standard genome sequencing and annotation.</title>
        <authorList>
            <consortium name="The Broad Institute Genomics Platform"/>
            <consortium name="The Broad Institute Genome Sequencing Center for Infectious Disease"/>
            <person name="Wu L."/>
            <person name="Ma J."/>
        </authorList>
    </citation>
    <scope>NUCLEOTIDE SEQUENCE [LARGE SCALE GENOMIC DNA]</scope>
    <source>
        <strain evidence="2">JCM 6833</strain>
    </source>
</reference>
<comment type="caution">
    <text evidence="1">The sequence shown here is derived from an EMBL/GenBank/DDBJ whole genome shotgun (WGS) entry which is preliminary data.</text>
</comment>